<evidence type="ECO:0000313" key="2">
    <source>
        <dbReference type="EMBL" id="GAA2482197.1"/>
    </source>
</evidence>
<dbReference type="EMBL" id="BAAARE010000008">
    <property type="protein sequence ID" value="GAA2482197.1"/>
    <property type="molecule type" value="Genomic_DNA"/>
</dbReference>
<organism evidence="2 3">
    <name type="scientific">Terrabacter carboxydivorans</name>
    <dbReference type="NCBI Taxonomy" id="619730"/>
    <lineage>
        <taxon>Bacteria</taxon>
        <taxon>Bacillati</taxon>
        <taxon>Actinomycetota</taxon>
        <taxon>Actinomycetes</taxon>
        <taxon>Micrococcales</taxon>
        <taxon>Intrasporangiaceae</taxon>
        <taxon>Terrabacter</taxon>
    </lineage>
</organism>
<keyword evidence="3" id="KW-1185">Reference proteome</keyword>
<gene>
    <name evidence="2" type="ORF">GCM10009858_19950</name>
</gene>
<evidence type="ECO:0000256" key="1">
    <source>
        <dbReference type="SAM" id="MobiDB-lite"/>
    </source>
</evidence>
<protein>
    <submittedName>
        <fullName evidence="2">Uncharacterized protein</fullName>
    </submittedName>
</protein>
<feature type="region of interest" description="Disordered" evidence="1">
    <location>
        <begin position="79"/>
        <end position="99"/>
    </location>
</feature>
<evidence type="ECO:0000313" key="3">
    <source>
        <dbReference type="Proteomes" id="UP001500730"/>
    </source>
</evidence>
<dbReference type="Proteomes" id="UP001500730">
    <property type="component" value="Unassembled WGS sequence"/>
</dbReference>
<proteinExistence type="predicted"/>
<name>A0ABP5YMG9_9MICO</name>
<dbReference type="RefSeq" id="WP_344254742.1">
    <property type="nucleotide sequence ID" value="NZ_BAAARE010000008.1"/>
</dbReference>
<accession>A0ABP5YMG9</accession>
<feature type="region of interest" description="Disordered" evidence="1">
    <location>
        <begin position="1"/>
        <end position="30"/>
    </location>
</feature>
<reference evidence="3" key="1">
    <citation type="journal article" date="2019" name="Int. J. Syst. Evol. Microbiol.">
        <title>The Global Catalogue of Microorganisms (GCM) 10K type strain sequencing project: providing services to taxonomists for standard genome sequencing and annotation.</title>
        <authorList>
            <consortium name="The Broad Institute Genomics Platform"/>
            <consortium name="The Broad Institute Genome Sequencing Center for Infectious Disease"/>
            <person name="Wu L."/>
            <person name="Ma J."/>
        </authorList>
    </citation>
    <scope>NUCLEOTIDE SEQUENCE [LARGE SCALE GENOMIC DNA]</scope>
    <source>
        <strain evidence="3">JCM 16259</strain>
    </source>
</reference>
<sequence>MFNSLVTRGAGRDPSQGTNHTPLEPIRPVSLEDEALREEIELLLDVIATVADRADHLTSEQVDAALRLPRRGRGRPWCDAPVGGQLAGSRPEVGRRRVG</sequence>
<comment type="caution">
    <text evidence="2">The sequence shown here is derived from an EMBL/GenBank/DDBJ whole genome shotgun (WGS) entry which is preliminary data.</text>
</comment>